<proteinExistence type="predicted"/>
<protein>
    <submittedName>
        <fullName evidence="2">Alpha/beta hydrolase</fullName>
    </submittedName>
</protein>
<reference evidence="2" key="1">
    <citation type="submission" date="2023-03" db="EMBL/GenBank/DDBJ databases">
        <title>Chitinimonas shenzhenensis gen. nov., sp. nov., a novel member of family Burkholderiaceae isolated from activated sludge collected in Shen Zhen, China.</title>
        <authorList>
            <person name="Wang X."/>
        </authorList>
    </citation>
    <scope>NUCLEOTIDE SEQUENCE</scope>
    <source>
        <strain evidence="2">DQS-5</strain>
    </source>
</reference>
<dbReference type="RefSeq" id="WP_284101836.1">
    <property type="nucleotide sequence ID" value="NZ_JARRAF010000020.1"/>
</dbReference>
<dbReference type="InterPro" id="IPR050266">
    <property type="entry name" value="AB_hydrolase_sf"/>
</dbReference>
<dbReference type="Proteomes" id="UP001172778">
    <property type="component" value="Unassembled WGS sequence"/>
</dbReference>
<evidence type="ECO:0000313" key="2">
    <source>
        <dbReference type="EMBL" id="MDK2125524.1"/>
    </source>
</evidence>
<dbReference type="PRINTS" id="PR00111">
    <property type="entry name" value="ABHYDROLASE"/>
</dbReference>
<dbReference type="InterPro" id="IPR000073">
    <property type="entry name" value="AB_hydrolase_1"/>
</dbReference>
<keyword evidence="3" id="KW-1185">Reference proteome</keyword>
<keyword evidence="2" id="KW-0378">Hydrolase</keyword>
<dbReference type="InterPro" id="IPR029058">
    <property type="entry name" value="AB_hydrolase_fold"/>
</dbReference>
<gene>
    <name evidence="2" type="ORF">PZA18_15830</name>
</gene>
<feature type="domain" description="AB hydrolase-1" evidence="1">
    <location>
        <begin position="36"/>
        <end position="283"/>
    </location>
</feature>
<evidence type="ECO:0000259" key="1">
    <source>
        <dbReference type="Pfam" id="PF00561"/>
    </source>
</evidence>
<dbReference type="GO" id="GO:0016787">
    <property type="term" value="F:hydrolase activity"/>
    <property type="evidence" value="ECO:0007669"/>
    <property type="project" value="UniProtKB-KW"/>
</dbReference>
<dbReference type="PANTHER" id="PTHR43798:SF33">
    <property type="entry name" value="HYDROLASE, PUTATIVE (AFU_ORTHOLOGUE AFUA_2G14860)-RELATED"/>
    <property type="match status" value="1"/>
</dbReference>
<evidence type="ECO:0000313" key="3">
    <source>
        <dbReference type="Proteomes" id="UP001172778"/>
    </source>
</evidence>
<dbReference type="SUPFAM" id="SSF53474">
    <property type="entry name" value="alpha/beta-Hydrolases"/>
    <property type="match status" value="1"/>
</dbReference>
<dbReference type="Pfam" id="PF00561">
    <property type="entry name" value="Abhydrolase_1"/>
    <property type="match status" value="1"/>
</dbReference>
<name>A0ABT7DZN5_9NEIS</name>
<dbReference type="Gene3D" id="3.40.50.1820">
    <property type="entry name" value="alpha/beta hydrolase"/>
    <property type="match status" value="1"/>
</dbReference>
<sequence>MNNSEIYQPILAPRSHKVEIRGLVYHYLSWGAIDAPPLLLLHGWMDCASSFQFLVDRMAVNYHFIAPDWRGFGKTDWSGGSYYFPDYLADLDALIEHFAGADGRVSLVGHSMGGMIACLYSGIRPGRINKLVSIEGFGLPQTQPEQAPDRYRRWLDECANPIPTKSFRTLGEVAARLIKSNSRLTIDKANYLAPAMAVEAADGFRYRADPRHRWVNPVLYRLEEAKACWKNISAPALWVEGGDSGIQKWLKEDNAQFAARTECIRSLKIVSIPDAGHNIHHDQPAGLAAEIARFLHSSHE</sequence>
<organism evidence="2 3">
    <name type="scientific">Parachitinimonas caeni</name>
    <dbReference type="NCBI Taxonomy" id="3031301"/>
    <lineage>
        <taxon>Bacteria</taxon>
        <taxon>Pseudomonadati</taxon>
        <taxon>Pseudomonadota</taxon>
        <taxon>Betaproteobacteria</taxon>
        <taxon>Neisseriales</taxon>
        <taxon>Chitinibacteraceae</taxon>
        <taxon>Parachitinimonas</taxon>
    </lineage>
</organism>
<dbReference type="EMBL" id="JARRAF010000020">
    <property type="protein sequence ID" value="MDK2125524.1"/>
    <property type="molecule type" value="Genomic_DNA"/>
</dbReference>
<accession>A0ABT7DZN5</accession>
<comment type="caution">
    <text evidence="2">The sequence shown here is derived from an EMBL/GenBank/DDBJ whole genome shotgun (WGS) entry which is preliminary data.</text>
</comment>
<dbReference type="PANTHER" id="PTHR43798">
    <property type="entry name" value="MONOACYLGLYCEROL LIPASE"/>
    <property type="match status" value="1"/>
</dbReference>